<dbReference type="PIRSF" id="PIRSF004649">
    <property type="entry name" value="MlaC"/>
    <property type="match status" value="1"/>
</dbReference>
<dbReference type="AlphaFoldDB" id="A0A892ZGI3"/>
<feature type="chain" id="PRO_5034811516" evidence="1">
    <location>
        <begin position="23"/>
        <end position="204"/>
    </location>
</feature>
<dbReference type="Proteomes" id="UP000653156">
    <property type="component" value="Chromosome"/>
</dbReference>
<reference evidence="2" key="1">
    <citation type="submission" date="2021-02" db="EMBL/GenBank/DDBJ databases">
        <title>Neisseriaceae sp. 26B isolated from the cloaca of a Common Toad-headed Turtle (Mesoclemmys nasuta).</title>
        <authorList>
            <person name="Spergser J."/>
            <person name="Busse H.-J."/>
        </authorList>
    </citation>
    <scope>NUCLEOTIDE SEQUENCE</scope>
    <source>
        <strain evidence="2">26B</strain>
    </source>
</reference>
<feature type="signal peptide" evidence="1">
    <location>
        <begin position="1"/>
        <end position="22"/>
    </location>
</feature>
<sequence length="204" mass="22946">MAKLWTGLWLVLALLVAPWAQAADKHPAQLQLQQNVDTVLKVARNPALSDAQKIRQIEGYADGYLDYQRIAALAVGRPWQQFSPQQKTDFIAAFKEMMVAMYARSALVGAADAQITLLPKLIDNQQNRVEVFTEVRSRSGNKYEVGYQLYRAGGVYKVYNIRVDGTSLVTVYRNQFNELIQQKGIDGTITTLRQKGLKKVEAVK</sequence>
<organism evidence="2 3">
    <name type="scientific">Paralysiella testudinis</name>
    <dbReference type="NCBI Taxonomy" id="2809020"/>
    <lineage>
        <taxon>Bacteria</taxon>
        <taxon>Pseudomonadati</taxon>
        <taxon>Pseudomonadota</taxon>
        <taxon>Betaproteobacteria</taxon>
        <taxon>Neisseriales</taxon>
        <taxon>Neisseriaceae</taxon>
        <taxon>Paralysiella</taxon>
    </lineage>
</organism>
<accession>A0A892ZGI3</accession>
<gene>
    <name evidence="2" type="ORF">JQU52_12835</name>
</gene>
<protein>
    <submittedName>
        <fullName evidence="2">ABC transporter substrate-binding protein</fullName>
    </submittedName>
</protein>
<name>A0A892ZGI3_9NEIS</name>
<evidence type="ECO:0000256" key="1">
    <source>
        <dbReference type="SAM" id="SignalP"/>
    </source>
</evidence>
<dbReference type="RefSeq" id="WP_230338862.1">
    <property type="nucleotide sequence ID" value="NZ_CP069798.1"/>
</dbReference>
<keyword evidence="3" id="KW-1185">Reference proteome</keyword>
<keyword evidence="1" id="KW-0732">Signal</keyword>
<dbReference type="EMBL" id="CP069798">
    <property type="protein sequence ID" value="QRQ81568.1"/>
    <property type="molecule type" value="Genomic_DNA"/>
</dbReference>
<evidence type="ECO:0000313" key="2">
    <source>
        <dbReference type="EMBL" id="QRQ81568.1"/>
    </source>
</evidence>
<dbReference type="Gene3D" id="3.10.450.710">
    <property type="entry name" value="Tgt2/MlaC"/>
    <property type="match status" value="1"/>
</dbReference>
<proteinExistence type="predicted"/>
<evidence type="ECO:0000313" key="3">
    <source>
        <dbReference type="Proteomes" id="UP000653156"/>
    </source>
</evidence>
<dbReference type="KEGG" id="ptes:JQU52_12835"/>
<dbReference type="Pfam" id="PF05494">
    <property type="entry name" value="MlaC"/>
    <property type="match status" value="1"/>
</dbReference>
<dbReference type="InterPro" id="IPR042245">
    <property type="entry name" value="Tgt2/MlaC_sf"/>
</dbReference>
<dbReference type="PANTHER" id="PTHR36573:SF1">
    <property type="entry name" value="INTERMEMBRANE PHOSPHOLIPID TRANSPORT SYSTEM BINDING PROTEIN MLAC"/>
    <property type="match status" value="1"/>
</dbReference>
<dbReference type="InterPro" id="IPR008869">
    <property type="entry name" value="MlaC/ttg2D"/>
</dbReference>
<dbReference type="PANTHER" id="PTHR36573">
    <property type="entry name" value="INTERMEMBRANE PHOSPHOLIPID TRANSPORT SYSTEM BINDING PROTEIN MLAC"/>
    <property type="match status" value="1"/>
</dbReference>